<evidence type="ECO:0000256" key="1">
    <source>
        <dbReference type="SAM" id="Phobius"/>
    </source>
</evidence>
<evidence type="ECO:0000313" key="2">
    <source>
        <dbReference type="EMBL" id="VFB15924.1"/>
    </source>
</evidence>
<organism evidence="2 3">
    <name type="scientific">Urinicoccus massiliensis</name>
    <dbReference type="NCBI Taxonomy" id="1723382"/>
    <lineage>
        <taxon>Bacteria</taxon>
        <taxon>Bacillati</taxon>
        <taxon>Bacillota</taxon>
        <taxon>Tissierellia</taxon>
        <taxon>Tissierellales</taxon>
        <taxon>Peptoniphilaceae</taxon>
        <taxon>Urinicoccus</taxon>
    </lineage>
</organism>
<dbReference type="RefSeq" id="WP_219849923.1">
    <property type="nucleotide sequence ID" value="NZ_CAACYI010000001.1"/>
</dbReference>
<proteinExistence type="predicted"/>
<protein>
    <submittedName>
        <fullName evidence="2">Uncharacterized protein</fullName>
    </submittedName>
</protein>
<keyword evidence="1" id="KW-0472">Membrane</keyword>
<dbReference type="Proteomes" id="UP000377798">
    <property type="component" value="Unassembled WGS sequence"/>
</dbReference>
<gene>
    <name evidence="2" type="ORF">NCTC13150_00433</name>
</gene>
<keyword evidence="3" id="KW-1185">Reference proteome</keyword>
<feature type="transmembrane region" description="Helical" evidence="1">
    <location>
        <begin position="12"/>
        <end position="29"/>
    </location>
</feature>
<accession>A0A8H2M3L1</accession>
<sequence length="306" mass="36572">MFEQIKVFFMKIWNELIITIIVGFFIRSLKKSKELVKPTINELLNNIDYNSKNWKEEIDKVLEIKTTVERHFPEYKDYLLIQYGSSVIPDNKLPSDYDFIVLLLGYPIEGNRYMHNKGTISDESNETNKDQVDIVFRDYLSFLFAASAGMPYENSVIYNGKLVKGHQGYFQWLKNITKNILFDKDFLIRRFKEKIIAEKQEFHKCLKECEEFGHDEYYVIRAGYYYITSILQLRRIQNFEKVITQNQVIELSKVRSFYEDILDDNIRNKYEQLVENLKRNNTLDLISIDDIKEVLLYIGEEYDKNK</sequence>
<evidence type="ECO:0000313" key="3">
    <source>
        <dbReference type="Proteomes" id="UP000377798"/>
    </source>
</evidence>
<dbReference type="AlphaFoldDB" id="A0A8H2M3L1"/>
<keyword evidence="1" id="KW-0812">Transmembrane</keyword>
<name>A0A8H2M3L1_9FIRM</name>
<reference evidence="2 3" key="1">
    <citation type="submission" date="2019-02" db="EMBL/GenBank/DDBJ databases">
        <authorList>
            <consortium name="Pathogen Informatics"/>
        </authorList>
    </citation>
    <scope>NUCLEOTIDE SEQUENCE [LARGE SCALE GENOMIC DNA]</scope>
    <source>
        <strain evidence="2 3">3012STDY7089603</strain>
    </source>
</reference>
<dbReference type="EMBL" id="CAACYI010000001">
    <property type="protein sequence ID" value="VFB15924.1"/>
    <property type="molecule type" value="Genomic_DNA"/>
</dbReference>
<keyword evidence="1" id="KW-1133">Transmembrane helix</keyword>
<comment type="caution">
    <text evidence="2">The sequence shown here is derived from an EMBL/GenBank/DDBJ whole genome shotgun (WGS) entry which is preliminary data.</text>
</comment>